<feature type="domain" description="Cytidyltransferase-like" evidence="13">
    <location>
        <begin position="76"/>
        <end position="255"/>
    </location>
</feature>
<dbReference type="EC" id="2.7.7.18" evidence="11"/>
<keyword evidence="15" id="KW-1185">Reference proteome</keyword>
<keyword evidence="4 11" id="KW-0662">Pyridine nucleotide biosynthesis</keyword>
<keyword evidence="9 11" id="KW-0520">NAD</keyword>
<evidence type="ECO:0000256" key="8">
    <source>
        <dbReference type="ARBA" id="ARBA00022840"/>
    </source>
</evidence>
<evidence type="ECO:0000256" key="6">
    <source>
        <dbReference type="ARBA" id="ARBA00022695"/>
    </source>
</evidence>
<evidence type="ECO:0000256" key="5">
    <source>
        <dbReference type="ARBA" id="ARBA00022679"/>
    </source>
</evidence>
<organism evidence="14 15">
    <name type="scientific">Acetobacter musti</name>
    <dbReference type="NCBI Taxonomy" id="864732"/>
    <lineage>
        <taxon>Bacteria</taxon>
        <taxon>Pseudomonadati</taxon>
        <taxon>Pseudomonadota</taxon>
        <taxon>Alphaproteobacteria</taxon>
        <taxon>Acetobacterales</taxon>
        <taxon>Acetobacteraceae</taxon>
        <taxon>Acetobacter</taxon>
    </lineage>
</organism>
<dbReference type="HAMAP" id="MF_00244">
    <property type="entry name" value="NaMN_adenylyltr"/>
    <property type="match status" value="1"/>
</dbReference>
<evidence type="ECO:0000313" key="15">
    <source>
        <dbReference type="Proteomes" id="UP000635278"/>
    </source>
</evidence>
<dbReference type="EMBL" id="WOTB01000013">
    <property type="protein sequence ID" value="NHN85225.1"/>
    <property type="molecule type" value="Genomic_DNA"/>
</dbReference>
<dbReference type="Proteomes" id="UP000635278">
    <property type="component" value="Unassembled WGS sequence"/>
</dbReference>
<gene>
    <name evidence="11" type="primary">nadD</name>
    <name evidence="14" type="ORF">GOB93_11310</name>
</gene>
<reference evidence="14 15" key="1">
    <citation type="journal article" date="2020" name="Int. J. Syst. Evol. Microbiol.">
        <title>Novel acetic acid bacteria from cider fermentations: Acetobacter conturbans sp. nov. and Acetobacter fallax sp. nov.</title>
        <authorList>
            <person name="Sombolestani A.S."/>
            <person name="Cleenwerck I."/>
            <person name="Cnockaert M."/>
            <person name="Borremans W."/>
            <person name="Wieme A.D."/>
            <person name="De Vuyst L."/>
            <person name="Vandamme P."/>
        </authorList>
    </citation>
    <scope>NUCLEOTIDE SEQUENCE [LARGE SCALE GENOMIC DNA]</scope>
    <source>
        <strain evidence="14 15">LMG 30640</strain>
    </source>
</reference>
<sequence length="258" mass="28487">MHSAPQNVVHSAPSDVVPPHHAPHTPFHETGRLPELSDLRRVSGQHLRCQPLILSDPPTTDPIPVHGDRRHLRIGLLGGSFNPAHHGHIRIARSAARALGLDQVWLMVSPGNPLKPRSGMAPLTERLASVRRLVTGRTFIPTTIESRLGTRYTIDTIHALKTRFPNARFVWIMGTDVFAQLPRWRRWKDVVSAMPIAVMPRPGSNAAALRGQTASFLRHCRVPTAKIRQLPEKTPPAWAFLPGPQNGISSTALRNAAQ</sequence>
<evidence type="ECO:0000256" key="12">
    <source>
        <dbReference type="SAM" id="MobiDB-lite"/>
    </source>
</evidence>
<evidence type="ECO:0000256" key="11">
    <source>
        <dbReference type="HAMAP-Rule" id="MF_00244"/>
    </source>
</evidence>
<comment type="catalytic activity">
    <reaction evidence="10 11">
        <text>nicotinate beta-D-ribonucleotide + ATP + H(+) = deamido-NAD(+) + diphosphate</text>
        <dbReference type="Rhea" id="RHEA:22860"/>
        <dbReference type="ChEBI" id="CHEBI:15378"/>
        <dbReference type="ChEBI" id="CHEBI:30616"/>
        <dbReference type="ChEBI" id="CHEBI:33019"/>
        <dbReference type="ChEBI" id="CHEBI:57502"/>
        <dbReference type="ChEBI" id="CHEBI:58437"/>
        <dbReference type="EC" id="2.7.7.18"/>
    </reaction>
</comment>
<evidence type="ECO:0000256" key="4">
    <source>
        <dbReference type="ARBA" id="ARBA00022642"/>
    </source>
</evidence>
<proteinExistence type="inferred from homology"/>
<evidence type="ECO:0000256" key="10">
    <source>
        <dbReference type="ARBA" id="ARBA00048721"/>
    </source>
</evidence>
<dbReference type="NCBIfam" id="TIGR00482">
    <property type="entry name" value="nicotinate (nicotinamide) nucleotide adenylyltransferase"/>
    <property type="match status" value="1"/>
</dbReference>
<dbReference type="PANTHER" id="PTHR39321">
    <property type="entry name" value="NICOTINATE-NUCLEOTIDE ADENYLYLTRANSFERASE-RELATED"/>
    <property type="match status" value="1"/>
</dbReference>
<keyword evidence="5 11" id="KW-0808">Transferase</keyword>
<keyword evidence="6 11" id="KW-0548">Nucleotidyltransferase</keyword>
<keyword evidence="8 11" id="KW-0067">ATP-binding</keyword>
<accession>A0ABX0JRQ0</accession>
<dbReference type="Gene3D" id="3.40.50.620">
    <property type="entry name" value="HUPs"/>
    <property type="match status" value="1"/>
</dbReference>
<dbReference type="InterPro" id="IPR004821">
    <property type="entry name" value="Cyt_trans-like"/>
</dbReference>
<keyword evidence="7 11" id="KW-0547">Nucleotide-binding</keyword>
<evidence type="ECO:0000256" key="3">
    <source>
        <dbReference type="ARBA" id="ARBA00009014"/>
    </source>
</evidence>
<comment type="function">
    <text evidence="1 11">Catalyzes the reversible adenylation of nicotinate mononucleotide (NaMN) to nicotinic acid adenine dinucleotide (NaAD).</text>
</comment>
<evidence type="ECO:0000259" key="13">
    <source>
        <dbReference type="Pfam" id="PF01467"/>
    </source>
</evidence>
<feature type="region of interest" description="Disordered" evidence="12">
    <location>
        <begin position="1"/>
        <end position="31"/>
    </location>
</feature>
<comment type="similarity">
    <text evidence="3 11">Belongs to the NadD family.</text>
</comment>
<dbReference type="InterPro" id="IPR005248">
    <property type="entry name" value="NadD/NMNAT"/>
</dbReference>
<protein>
    <recommendedName>
        <fullName evidence="11">Probable nicotinate-nucleotide adenylyltransferase</fullName>
        <ecNumber evidence="11">2.7.7.18</ecNumber>
    </recommendedName>
    <alternativeName>
        <fullName evidence="11">Deamido-NAD(+) diphosphorylase</fullName>
    </alternativeName>
    <alternativeName>
        <fullName evidence="11">Deamido-NAD(+) pyrophosphorylase</fullName>
    </alternativeName>
    <alternativeName>
        <fullName evidence="11">Nicotinate mononucleotide adenylyltransferase</fullName>
        <shortName evidence="11">NaMN adenylyltransferase</shortName>
    </alternativeName>
</protein>
<dbReference type="PANTHER" id="PTHR39321:SF3">
    <property type="entry name" value="PHOSPHOPANTETHEINE ADENYLYLTRANSFERASE"/>
    <property type="match status" value="1"/>
</dbReference>
<dbReference type="GO" id="GO:0004515">
    <property type="term" value="F:nicotinate-nucleotide adenylyltransferase activity"/>
    <property type="evidence" value="ECO:0007669"/>
    <property type="project" value="UniProtKB-EC"/>
</dbReference>
<evidence type="ECO:0000256" key="1">
    <source>
        <dbReference type="ARBA" id="ARBA00002324"/>
    </source>
</evidence>
<comment type="caution">
    <text evidence="14">The sequence shown here is derived from an EMBL/GenBank/DDBJ whole genome shotgun (WGS) entry which is preliminary data.</text>
</comment>
<dbReference type="SUPFAM" id="SSF52374">
    <property type="entry name" value="Nucleotidylyl transferase"/>
    <property type="match status" value="1"/>
</dbReference>
<evidence type="ECO:0000313" key="14">
    <source>
        <dbReference type="EMBL" id="NHN85225.1"/>
    </source>
</evidence>
<name>A0ABX0JRQ0_9PROT</name>
<dbReference type="CDD" id="cd02165">
    <property type="entry name" value="NMNAT"/>
    <property type="match status" value="1"/>
</dbReference>
<dbReference type="Pfam" id="PF01467">
    <property type="entry name" value="CTP_transf_like"/>
    <property type="match status" value="1"/>
</dbReference>
<dbReference type="InterPro" id="IPR014729">
    <property type="entry name" value="Rossmann-like_a/b/a_fold"/>
</dbReference>
<comment type="pathway">
    <text evidence="2 11">Cofactor biosynthesis; NAD(+) biosynthesis; deamido-NAD(+) from nicotinate D-ribonucleotide: step 1/1.</text>
</comment>
<dbReference type="NCBIfam" id="NF000843">
    <property type="entry name" value="PRK00071.2-2"/>
    <property type="match status" value="1"/>
</dbReference>
<evidence type="ECO:0000256" key="2">
    <source>
        <dbReference type="ARBA" id="ARBA00005019"/>
    </source>
</evidence>
<evidence type="ECO:0000256" key="7">
    <source>
        <dbReference type="ARBA" id="ARBA00022741"/>
    </source>
</evidence>
<evidence type="ECO:0000256" key="9">
    <source>
        <dbReference type="ARBA" id="ARBA00023027"/>
    </source>
</evidence>